<dbReference type="CDD" id="cd00383">
    <property type="entry name" value="trans_reg_C"/>
    <property type="match status" value="1"/>
</dbReference>
<dbReference type="GO" id="GO:0000160">
    <property type="term" value="P:phosphorelay signal transduction system"/>
    <property type="evidence" value="ECO:0007669"/>
    <property type="project" value="InterPro"/>
</dbReference>
<dbReference type="SUPFAM" id="SSF46894">
    <property type="entry name" value="C-terminal effector domain of the bipartite response regulators"/>
    <property type="match status" value="1"/>
</dbReference>
<dbReference type="InterPro" id="IPR036388">
    <property type="entry name" value="WH-like_DNA-bd_sf"/>
</dbReference>
<dbReference type="PROSITE" id="PS51755">
    <property type="entry name" value="OMPR_PHOB"/>
    <property type="match status" value="1"/>
</dbReference>
<proteinExistence type="predicted"/>
<evidence type="ECO:0000256" key="1">
    <source>
        <dbReference type="ARBA" id="ARBA00023125"/>
    </source>
</evidence>
<evidence type="ECO:0000256" key="2">
    <source>
        <dbReference type="PROSITE-ProRule" id="PRU01091"/>
    </source>
</evidence>
<dbReference type="RefSeq" id="WP_184162065.1">
    <property type="nucleotide sequence ID" value="NZ_JACHLN010000001.1"/>
</dbReference>
<dbReference type="SUPFAM" id="SSF48452">
    <property type="entry name" value="TPR-like"/>
    <property type="match status" value="1"/>
</dbReference>
<protein>
    <submittedName>
        <fullName evidence="4">DNA-binding winged helix-turn-helix (WHTH) protein/tetratricopeptide (TPR) repeat protein</fullName>
    </submittedName>
</protein>
<dbReference type="SMART" id="SM00862">
    <property type="entry name" value="Trans_reg_C"/>
    <property type="match status" value="1"/>
</dbReference>
<evidence type="ECO:0000259" key="3">
    <source>
        <dbReference type="PROSITE" id="PS51755"/>
    </source>
</evidence>
<gene>
    <name evidence="4" type="ORF">HNP52_000512</name>
</gene>
<dbReference type="AlphaFoldDB" id="A0A7W7JY14"/>
<accession>A0A7W7JY14</accession>
<dbReference type="InterPro" id="IPR016032">
    <property type="entry name" value="Sig_transdc_resp-reg_C-effctor"/>
</dbReference>
<dbReference type="Pfam" id="PF00486">
    <property type="entry name" value="Trans_reg_C"/>
    <property type="match status" value="1"/>
</dbReference>
<dbReference type="GO" id="GO:0006355">
    <property type="term" value="P:regulation of DNA-templated transcription"/>
    <property type="evidence" value="ECO:0007669"/>
    <property type="project" value="InterPro"/>
</dbReference>
<dbReference type="Proteomes" id="UP000575241">
    <property type="component" value="Unassembled WGS sequence"/>
</dbReference>
<evidence type="ECO:0000313" key="4">
    <source>
        <dbReference type="EMBL" id="MBB4837461.1"/>
    </source>
</evidence>
<dbReference type="InterPro" id="IPR001867">
    <property type="entry name" value="OmpR/PhoB-type_DNA-bd"/>
</dbReference>
<keyword evidence="1 2" id="KW-0238">DNA-binding</keyword>
<feature type="DNA-binding region" description="OmpR/PhoB-type" evidence="2">
    <location>
        <begin position="10"/>
        <end position="109"/>
    </location>
</feature>
<dbReference type="Gene3D" id="1.10.10.10">
    <property type="entry name" value="Winged helix-like DNA-binding domain superfamily/Winged helix DNA-binding domain"/>
    <property type="match status" value="1"/>
</dbReference>
<reference evidence="4 5" key="1">
    <citation type="submission" date="2020-08" db="EMBL/GenBank/DDBJ databases">
        <title>Functional genomics of gut bacteria from endangered species of beetles.</title>
        <authorList>
            <person name="Carlos-Shanley C."/>
        </authorList>
    </citation>
    <scope>NUCLEOTIDE SEQUENCE [LARGE SCALE GENOMIC DNA]</scope>
    <source>
        <strain evidence="4 5">S00224</strain>
    </source>
</reference>
<keyword evidence="5" id="KW-1185">Reference proteome</keyword>
<dbReference type="EMBL" id="JACHLN010000001">
    <property type="protein sequence ID" value="MBB4837461.1"/>
    <property type="molecule type" value="Genomic_DNA"/>
</dbReference>
<dbReference type="Gene3D" id="1.25.40.10">
    <property type="entry name" value="Tetratricopeptide repeat domain"/>
    <property type="match status" value="1"/>
</dbReference>
<dbReference type="InterPro" id="IPR011990">
    <property type="entry name" value="TPR-like_helical_dom_sf"/>
</dbReference>
<evidence type="ECO:0000313" key="5">
    <source>
        <dbReference type="Proteomes" id="UP000575241"/>
    </source>
</evidence>
<dbReference type="GO" id="GO:0003677">
    <property type="term" value="F:DNA binding"/>
    <property type="evidence" value="ECO:0007669"/>
    <property type="project" value="UniProtKB-UniRule"/>
</dbReference>
<sequence length="522" mass="57690">MESRIDLAHEPVFRLGPIEVRPALRQLAREDGSEEVLEPRVMQVLVALARANGAIVSRDDLTRSCWEGRVVGEDAINRVVSRLRRAAEGIGQGSFRIETITKVGYRLLRADQHDAPAPAPGSPLAQARAEAHRLRLDRRAMLAGAGLAVVTTTGAIGWYRWSQPHKTVPDDVKPLLDQAMASIRQGTPEGLSQATGLFRRLTELHPDQPDAWGALAIAYAIGAGGGSPRNEAAMRMRAEQAAARALQLNPANPYARLSRAMLDAATDSWLRDEQLCRSILTTRPDIEFAWGMLSGVLLSVGRCREAADTFVQFWGKGLPDPSRAYTRAVALWAADRLDEADKAMEEAMALFPTHFAVWFTRFYLLLYTGRAADALAMSRRADQRPTGIPADNFAMIEDVAQAMITRAPADIDRAMASNLAAAHRGAGFAENTMQFAAALGRVDTAFEVAEGYYFGRGFEVGELRFQPEQRVWTRRANRRTRLLFMPSTAAMRSDPRFGKLVGEIGLERYWRETGSVPDYRKT</sequence>
<organism evidence="4 5">
    <name type="scientific">Sphingomonas kyeonggiensis</name>
    <dbReference type="NCBI Taxonomy" id="1268553"/>
    <lineage>
        <taxon>Bacteria</taxon>
        <taxon>Pseudomonadati</taxon>
        <taxon>Pseudomonadota</taxon>
        <taxon>Alphaproteobacteria</taxon>
        <taxon>Sphingomonadales</taxon>
        <taxon>Sphingomonadaceae</taxon>
        <taxon>Sphingomonas</taxon>
    </lineage>
</organism>
<name>A0A7W7JY14_9SPHN</name>
<feature type="domain" description="OmpR/PhoB-type" evidence="3">
    <location>
        <begin position="10"/>
        <end position="109"/>
    </location>
</feature>
<comment type="caution">
    <text evidence="4">The sequence shown here is derived from an EMBL/GenBank/DDBJ whole genome shotgun (WGS) entry which is preliminary data.</text>
</comment>